<feature type="compositionally biased region" description="Low complexity" evidence="6">
    <location>
        <begin position="61"/>
        <end position="72"/>
    </location>
</feature>
<comment type="caution">
    <text evidence="7">The sequence shown here is derived from an EMBL/GenBank/DDBJ whole genome shotgun (WGS) entry which is preliminary data.</text>
</comment>
<dbReference type="Proteomes" id="UP000518266">
    <property type="component" value="Unassembled WGS sequence"/>
</dbReference>
<dbReference type="GO" id="GO:0005125">
    <property type="term" value="F:cytokine activity"/>
    <property type="evidence" value="ECO:0007669"/>
    <property type="project" value="InterPro"/>
</dbReference>
<evidence type="ECO:0000256" key="6">
    <source>
        <dbReference type="SAM" id="MobiDB-lite"/>
    </source>
</evidence>
<comment type="subcellular location">
    <subcellularLocation>
        <location evidence="1">Secreted</location>
    </subcellularLocation>
</comment>
<dbReference type="Gene3D" id="2.10.90.10">
    <property type="entry name" value="Cystine-knot cytokines"/>
    <property type="match status" value="1"/>
</dbReference>
<evidence type="ECO:0000256" key="1">
    <source>
        <dbReference type="ARBA" id="ARBA00004613"/>
    </source>
</evidence>
<feature type="coiled-coil region" evidence="5">
    <location>
        <begin position="121"/>
        <end position="162"/>
    </location>
</feature>
<dbReference type="InterPro" id="IPR029034">
    <property type="entry name" value="Cystine-knot_cytokine"/>
</dbReference>
<evidence type="ECO:0000313" key="7">
    <source>
        <dbReference type="EMBL" id="KAF3854265.1"/>
    </source>
</evidence>
<dbReference type="EMBL" id="JAAKFY010000007">
    <property type="protein sequence ID" value="KAF3854265.1"/>
    <property type="molecule type" value="Genomic_DNA"/>
</dbReference>
<dbReference type="Pfam" id="PF06083">
    <property type="entry name" value="IL17"/>
    <property type="match status" value="1"/>
</dbReference>
<dbReference type="InterPro" id="IPR004244">
    <property type="entry name" value="Transposase_22"/>
</dbReference>
<feature type="region of interest" description="Disordered" evidence="6">
    <location>
        <begin position="49"/>
        <end position="72"/>
    </location>
</feature>
<name>A0A7J5YXM0_DISMA</name>
<dbReference type="AlphaFoldDB" id="A0A7J5YXM0"/>
<dbReference type="OrthoDB" id="10059413at2759"/>
<evidence type="ECO:0000256" key="5">
    <source>
        <dbReference type="SAM" id="Coils"/>
    </source>
</evidence>
<keyword evidence="8" id="KW-1185">Reference proteome</keyword>
<proteinExistence type="inferred from homology"/>
<keyword evidence="3" id="KW-0964">Secreted</keyword>
<accession>A0A7J5YXM0</accession>
<evidence type="ECO:0000256" key="4">
    <source>
        <dbReference type="ARBA" id="ARBA00022729"/>
    </source>
</evidence>
<keyword evidence="5" id="KW-0175">Coiled coil</keyword>
<dbReference type="InterPro" id="IPR010345">
    <property type="entry name" value="IL-17_fam"/>
</dbReference>
<evidence type="ECO:0000256" key="2">
    <source>
        <dbReference type="ARBA" id="ARBA00007236"/>
    </source>
</evidence>
<protein>
    <submittedName>
        <fullName evidence="7">Uncharacterized protein</fullName>
    </submittedName>
</protein>
<evidence type="ECO:0000313" key="8">
    <source>
        <dbReference type="Proteomes" id="UP000518266"/>
    </source>
</evidence>
<sequence length="436" mass="48571">MEDHFPSTYTRAQCLCTGCVLIQNSMLVESHDYNSAHFYKPVLTAKTSGNVESKGKTSKGSPSASTPSITPASTPSITLADISLLLDEHRAALTADFKSSFESLTSTLDSIHSTITDGQRIHSLEANATEVDQRLQQLEDACSALKEDNETLKTKVADLEGRSRRQNLRIIGLPESIEGPRPSAFFSQLLVDTLGTEILASPPELDRAHQSLAPKPAPGGRPRPVILRFHRFQIKDLVIREARRQGELNYKGHKIRLYDDYSPDVLKQRAEYRSPMAELYKRGYKPALLFPAKLRITLPNGDRTWLMSAPEAVKFVQDLNKENENCLSNVFSVRKINTDKSICLSRALSDLQTRCVDSPRNTSTVPCAFQSSITDAAFSIWEINGIVSVKQLYIDGTFASFDQLALRDFIRNRFPSFPAIPPSTWVDTLLSINPNL</sequence>
<gene>
    <name evidence="7" type="ORF">F7725_022320</name>
</gene>
<organism evidence="7 8">
    <name type="scientific">Dissostichus mawsoni</name>
    <name type="common">Antarctic cod</name>
    <dbReference type="NCBI Taxonomy" id="36200"/>
    <lineage>
        <taxon>Eukaryota</taxon>
        <taxon>Metazoa</taxon>
        <taxon>Chordata</taxon>
        <taxon>Craniata</taxon>
        <taxon>Vertebrata</taxon>
        <taxon>Euteleostomi</taxon>
        <taxon>Actinopterygii</taxon>
        <taxon>Neopterygii</taxon>
        <taxon>Teleostei</taxon>
        <taxon>Neoteleostei</taxon>
        <taxon>Acanthomorphata</taxon>
        <taxon>Eupercaria</taxon>
        <taxon>Perciformes</taxon>
        <taxon>Notothenioidei</taxon>
        <taxon>Nototheniidae</taxon>
        <taxon>Dissostichus</taxon>
    </lineage>
</organism>
<dbReference type="Gene3D" id="3.30.70.1820">
    <property type="entry name" value="L1 transposable element, RRM domain"/>
    <property type="match status" value="1"/>
</dbReference>
<dbReference type="GO" id="GO:0005576">
    <property type="term" value="C:extracellular region"/>
    <property type="evidence" value="ECO:0007669"/>
    <property type="project" value="UniProtKB-SubCell"/>
</dbReference>
<evidence type="ECO:0000256" key="3">
    <source>
        <dbReference type="ARBA" id="ARBA00022525"/>
    </source>
</evidence>
<dbReference type="PANTHER" id="PTHR11505">
    <property type="entry name" value="L1 TRANSPOSABLE ELEMENT-RELATED"/>
    <property type="match status" value="1"/>
</dbReference>
<comment type="similarity">
    <text evidence="2">Belongs to the IL-17 family.</text>
</comment>
<feature type="non-terminal residue" evidence="7">
    <location>
        <position position="1"/>
    </location>
</feature>
<dbReference type="Gene3D" id="1.20.5.340">
    <property type="match status" value="1"/>
</dbReference>
<keyword evidence="4" id="KW-0732">Signal</keyword>
<reference evidence="7 8" key="1">
    <citation type="submission" date="2020-03" db="EMBL/GenBank/DDBJ databases">
        <title>Dissostichus mawsoni Genome sequencing and assembly.</title>
        <authorList>
            <person name="Park H."/>
        </authorList>
    </citation>
    <scope>NUCLEOTIDE SEQUENCE [LARGE SCALE GENOMIC DNA]</scope>
    <source>
        <strain evidence="7">DM0001</strain>
        <tissue evidence="7">Muscle</tissue>
    </source>
</reference>